<dbReference type="Proteomes" id="UP001368500">
    <property type="component" value="Unassembled WGS sequence"/>
</dbReference>
<reference evidence="2 3" key="1">
    <citation type="submission" date="2024-04" db="EMBL/GenBank/DDBJ databases">
        <title>Novel species of the genus Ideonella isolated from streams.</title>
        <authorList>
            <person name="Lu H."/>
        </authorList>
    </citation>
    <scope>NUCLEOTIDE SEQUENCE [LARGE SCALE GENOMIC DNA]</scope>
    <source>
        <strain evidence="2 3">BYS139W</strain>
    </source>
</reference>
<gene>
    <name evidence="2" type="ORF">AACH11_16905</name>
</gene>
<dbReference type="RefSeq" id="WP_341375427.1">
    <property type="nucleotide sequence ID" value="NZ_JBBUTF010000015.1"/>
</dbReference>
<proteinExistence type="predicted"/>
<feature type="region of interest" description="Disordered" evidence="1">
    <location>
        <begin position="1"/>
        <end position="56"/>
    </location>
</feature>
<dbReference type="EMBL" id="JBBUTF010000015">
    <property type="protein sequence ID" value="MEK8027646.1"/>
    <property type="molecule type" value="Genomic_DNA"/>
</dbReference>
<feature type="compositionally biased region" description="Basic and acidic residues" evidence="1">
    <location>
        <begin position="23"/>
        <end position="35"/>
    </location>
</feature>
<comment type="caution">
    <text evidence="2">The sequence shown here is derived from an EMBL/GenBank/DDBJ whole genome shotgun (WGS) entry which is preliminary data.</text>
</comment>
<keyword evidence="3" id="KW-1185">Reference proteome</keyword>
<sequence length="56" mass="6515">MPTRHPLPVTPSKQARPSGQGPLDERRDSKHESPFHDGPWSVRRSMSRERLADRKR</sequence>
<name>A0ABU9BD93_9BURK</name>
<protein>
    <submittedName>
        <fullName evidence="2">Uncharacterized protein</fullName>
    </submittedName>
</protein>
<accession>A0ABU9BD93</accession>
<evidence type="ECO:0000256" key="1">
    <source>
        <dbReference type="SAM" id="MobiDB-lite"/>
    </source>
</evidence>
<organism evidence="2 3">
    <name type="scientific">Pseudaquabacterium rugosum</name>
    <dbReference type="NCBI Taxonomy" id="2984194"/>
    <lineage>
        <taxon>Bacteria</taxon>
        <taxon>Pseudomonadati</taxon>
        <taxon>Pseudomonadota</taxon>
        <taxon>Betaproteobacteria</taxon>
        <taxon>Burkholderiales</taxon>
        <taxon>Sphaerotilaceae</taxon>
        <taxon>Pseudaquabacterium</taxon>
    </lineage>
</organism>
<evidence type="ECO:0000313" key="2">
    <source>
        <dbReference type="EMBL" id="MEK8027646.1"/>
    </source>
</evidence>
<feature type="compositionally biased region" description="Basic and acidic residues" evidence="1">
    <location>
        <begin position="46"/>
        <end position="56"/>
    </location>
</feature>
<evidence type="ECO:0000313" key="3">
    <source>
        <dbReference type="Proteomes" id="UP001368500"/>
    </source>
</evidence>